<proteinExistence type="predicted"/>
<keyword evidence="3" id="KW-1185">Reference proteome</keyword>
<dbReference type="Pfam" id="PF05699">
    <property type="entry name" value="Dimer_Tnp_hAT"/>
    <property type="match status" value="1"/>
</dbReference>
<dbReference type="Proteomes" id="UP000187406">
    <property type="component" value="Unassembled WGS sequence"/>
</dbReference>
<dbReference type="STRING" id="3775.A0A1Q3D6R8"/>
<dbReference type="InterPro" id="IPR008906">
    <property type="entry name" value="HATC_C_dom"/>
</dbReference>
<accession>A0A1Q3D6R8</accession>
<evidence type="ECO:0000259" key="1">
    <source>
        <dbReference type="Pfam" id="PF05699"/>
    </source>
</evidence>
<feature type="domain" description="HAT C-terminal dimerisation" evidence="1">
    <location>
        <begin position="25"/>
        <end position="90"/>
    </location>
</feature>
<protein>
    <submittedName>
        <fullName evidence="2">Dimer_Tnp_hAT domain-containing protein</fullName>
    </submittedName>
</protein>
<dbReference type="InParanoid" id="A0A1Q3D6R8"/>
<organism evidence="2 3">
    <name type="scientific">Cephalotus follicularis</name>
    <name type="common">Albany pitcher plant</name>
    <dbReference type="NCBI Taxonomy" id="3775"/>
    <lineage>
        <taxon>Eukaryota</taxon>
        <taxon>Viridiplantae</taxon>
        <taxon>Streptophyta</taxon>
        <taxon>Embryophyta</taxon>
        <taxon>Tracheophyta</taxon>
        <taxon>Spermatophyta</taxon>
        <taxon>Magnoliopsida</taxon>
        <taxon>eudicotyledons</taxon>
        <taxon>Gunneridae</taxon>
        <taxon>Pentapetalae</taxon>
        <taxon>rosids</taxon>
        <taxon>fabids</taxon>
        <taxon>Oxalidales</taxon>
        <taxon>Cephalotaceae</taxon>
        <taxon>Cephalotus</taxon>
    </lineage>
</organism>
<dbReference type="SUPFAM" id="SSF53098">
    <property type="entry name" value="Ribonuclease H-like"/>
    <property type="match status" value="1"/>
</dbReference>
<dbReference type="InterPro" id="IPR012337">
    <property type="entry name" value="RNaseH-like_sf"/>
</dbReference>
<reference evidence="3" key="1">
    <citation type="submission" date="2016-04" db="EMBL/GenBank/DDBJ databases">
        <title>Cephalotus genome sequencing.</title>
        <authorList>
            <person name="Fukushima K."/>
            <person name="Hasebe M."/>
            <person name="Fang X."/>
        </authorList>
    </citation>
    <scope>NUCLEOTIDE SEQUENCE [LARGE SCALE GENOMIC DNA]</scope>
    <source>
        <strain evidence="3">cv. St1</strain>
    </source>
</reference>
<dbReference type="EMBL" id="BDDD01004698">
    <property type="protein sequence ID" value="GAV88149.1"/>
    <property type="molecule type" value="Genomic_DNA"/>
</dbReference>
<dbReference type="AlphaFoldDB" id="A0A1Q3D6R8"/>
<evidence type="ECO:0000313" key="2">
    <source>
        <dbReference type="EMBL" id="GAV88149.1"/>
    </source>
</evidence>
<dbReference type="PANTHER" id="PTHR32166">
    <property type="entry name" value="OSJNBA0013A04.12 PROTEIN"/>
    <property type="match status" value="1"/>
</dbReference>
<sequence>MQEHVKKIKHSWTNTGCSILLDGMPAQWWSLYGTQYPELQRFAIRILSQTCDGATKYGLQRTMAEKVLSKGRSHTEQQLLSDLTSVHYNLHLQNSQLGVENGIVAEEIDPMDDRK</sequence>
<comment type="caution">
    <text evidence="2">The sequence shown here is derived from an EMBL/GenBank/DDBJ whole genome shotgun (WGS) entry which is preliminary data.</text>
</comment>
<dbReference type="PANTHER" id="PTHR32166:SF63">
    <property type="entry name" value="HAT TRANSPOSON SUPERFAMILY PROTEIN"/>
    <property type="match status" value="1"/>
</dbReference>
<gene>
    <name evidence="2" type="ORF">CFOL_v3_31572</name>
</gene>
<dbReference type="GO" id="GO:0046983">
    <property type="term" value="F:protein dimerization activity"/>
    <property type="evidence" value="ECO:0007669"/>
    <property type="project" value="InterPro"/>
</dbReference>
<dbReference type="OrthoDB" id="903855at2759"/>
<evidence type="ECO:0000313" key="3">
    <source>
        <dbReference type="Proteomes" id="UP000187406"/>
    </source>
</evidence>
<name>A0A1Q3D6R8_CEPFO</name>